<dbReference type="PROSITE" id="PS00086">
    <property type="entry name" value="CYTOCHROME_P450"/>
    <property type="match status" value="1"/>
</dbReference>
<reference evidence="3 4" key="1">
    <citation type="submission" date="2019-03" db="EMBL/GenBank/DDBJ databases">
        <title>Sequencing the genomes of 1000 actinobacteria strains.</title>
        <authorList>
            <person name="Klenk H.-P."/>
        </authorList>
    </citation>
    <scope>NUCLEOTIDE SEQUENCE [LARGE SCALE GENOMIC DNA]</scope>
    <source>
        <strain evidence="3 4">DSM 44969</strain>
    </source>
</reference>
<dbReference type="AlphaFoldDB" id="A0A4R1HMY6"/>
<dbReference type="InterPro" id="IPR017972">
    <property type="entry name" value="Cyt_P450_CS"/>
</dbReference>
<dbReference type="Proteomes" id="UP000295560">
    <property type="component" value="Unassembled WGS sequence"/>
</dbReference>
<dbReference type="RefSeq" id="WP_132430614.1">
    <property type="nucleotide sequence ID" value="NZ_SMFZ01000002.1"/>
</dbReference>
<keyword evidence="4" id="KW-1185">Reference proteome</keyword>
<evidence type="ECO:0000256" key="2">
    <source>
        <dbReference type="RuleBase" id="RU000461"/>
    </source>
</evidence>
<dbReference type="Gene3D" id="1.10.630.10">
    <property type="entry name" value="Cytochrome P450"/>
    <property type="match status" value="1"/>
</dbReference>
<comment type="caution">
    <text evidence="3">The sequence shown here is derived from an EMBL/GenBank/DDBJ whole genome shotgun (WGS) entry which is preliminary data.</text>
</comment>
<dbReference type="PRINTS" id="PR00385">
    <property type="entry name" value="P450"/>
</dbReference>
<dbReference type="SUPFAM" id="SSF48264">
    <property type="entry name" value="Cytochrome P450"/>
    <property type="match status" value="1"/>
</dbReference>
<gene>
    <name evidence="3" type="ORF">EV378_5927</name>
</gene>
<keyword evidence="2" id="KW-0479">Metal-binding</keyword>
<accession>A0A4R1HMY6</accession>
<dbReference type="InterPro" id="IPR036396">
    <property type="entry name" value="Cyt_P450_sf"/>
</dbReference>
<dbReference type="GO" id="GO:0005506">
    <property type="term" value="F:iron ion binding"/>
    <property type="evidence" value="ECO:0007669"/>
    <property type="project" value="InterPro"/>
</dbReference>
<proteinExistence type="inferred from homology"/>
<evidence type="ECO:0000256" key="1">
    <source>
        <dbReference type="ARBA" id="ARBA00010617"/>
    </source>
</evidence>
<organism evidence="3 4">
    <name type="scientific">Pseudonocardia endophytica</name>
    <dbReference type="NCBI Taxonomy" id="401976"/>
    <lineage>
        <taxon>Bacteria</taxon>
        <taxon>Bacillati</taxon>
        <taxon>Actinomycetota</taxon>
        <taxon>Actinomycetes</taxon>
        <taxon>Pseudonocardiales</taxon>
        <taxon>Pseudonocardiaceae</taxon>
        <taxon>Pseudonocardia</taxon>
    </lineage>
</organism>
<dbReference type="PANTHER" id="PTHR46696">
    <property type="entry name" value="P450, PUTATIVE (EUROFUNG)-RELATED"/>
    <property type="match status" value="1"/>
</dbReference>
<comment type="similarity">
    <text evidence="1 2">Belongs to the cytochrome P450 family.</text>
</comment>
<evidence type="ECO:0000313" key="4">
    <source>
        <dbReference type="Proteomes" id="UP000295560"/>
    </source>
</evidence>
<keyword evidence="2" id="KW-0560">Oxidoreductase</keyword>
<keyword evidence="2" id="KW-0503">Monooxygenase</keyword>
<keyword evidence="2" id="KW-0408">Iron</keyword>
<sequence length="418" mass="45970">MTVSTPAPPDLLSQGHIADPWPGLAVLRDHYPVHFDEGLGVWLISRYEDVRRLANLDIGGLAQELLGQYLADTQAFFAMDGIDHRRRRALVTPVLARSSVQRFADQVDKHAHALLDPIFERERAAVKAGERDRAEIDFVTEFTASFSANVMIQILDLPIPDHTRMSAWFAAWINAEGNITGDSEIIAKAQQAKAEFSELILPVIQERRNGTGEDLITRLCRAELDGISLSDAEIQSFVATMFLAGGETTDHQLGWVMHELAVNPDVQHALAADRGLMANVLAESMRFHAIIPFGSRPAPAGFEVGGVHIEEGAQLAVMYAAANHDPRRFENPDTFDIHRADLDPSKAFNGAAQHLGFGSGPHFCIGSHLTKAEMETALNVFLEHAHDVRIADGFEPTPNPESPFVRSLPSLKLSFELT</sequence>
<dbReference type="OrthoDB" id="502624at2"/>
<dbReference type="PANTHER" id="PTHR46696:SF3">
    <property type="entry name" value="PULCHERRIMINIC ACID SYNTHASE"/>
    <property type="match status" value="1"/>
</dbReference>
<keyword evidence="2" id="KW-0349">Heme</keyword>
<dbReference type="GO" id="GO:0020037">
    <property type="term" value="F:heme binding"/>
    <property type="evidence" value="ECO:0007669"/>
    <property type="project" value="InterPro"/>
</dbReference>
<dbReference type="Pfam" id="PF00067">
    <property type="entry name" value="p450"/>
    <property type="match status" value="1"/>
</dbReference>
<dbReference type="InterPro" id="IPR002397">
    <property type="entry name" value="Cyt_P450_B"/>
</dbReference>
<name>A0A4R1HMY6_PSEEN</name>
<protein>
    <submittedName>
        <fullName evidence="3">Pulcherriminic acid synthase</fullName>
    </submittedName>
</protein>
<dbReference type="GO" id="GO:0004497">
    <property type="term" value="F:monooxygenase activity"/>
    <property type="evidence" value="ECO:0007669"/>
    <property type="project" value="UniProtKB-KW"/>
</dbReference>
<dbReference type="GO" id="GO:0016705">
    <property type="term" value="F:oxidoreductase activity, acting on paired donors, with incorporation or reduction of molecular oxygen"/>
    <property type="evidence" value="ECO:0007669"/>
    <property type="project" value="InterPro"/>
</dbReference>
<evidence type="ECO:0000313" key="3">
    <source>
        <dbReference type="EMBL" id="TCK21935.1"/>
    </source>
</evidence>
<dbReference type="PRINTS" id="PR00359">
    <property type="entry name" value="BP450"/>
</dbReference>
<dbReference type="InterPro" id="IPR001128">
    <property type="entry name" value="Cyt_P450"/>
</dbReference>
<dbReference type="EMBL" id="SMFZ01000002">
    <property type="protein sequence ID" value="TCK21935.1"/>
    <property type="molecule type" value="Genomic_DNA"/>
</dbReference>